<dbReference type="InterPro" id="IPR001179">
    <property type="entry name" value="PPIase_FKBP_dom"/>
</dbReference>
<keyword evidence="5" id="KW-0732">Signal</keyword>
<name>A0AA41DAC3_9BACT</name>
<dbReference type="Proteomes" id="UP000698924">
    <property type="component" value="Unassembled WGS sequence"/>
</dbReference>
<evidence type="ECO:0000256" key="3">
    <source>
        <dbReference type="PROSITE-ProRule" id="PRU00277"/>
    </source>
</evidence>
<dbReference type="InterPro" id="IPR046357">
    <property type="entry name" value="PPIase_dom_sf"/>
</dbReference>
<sequence>MRRIRKILCFLLPLAALLFASCEEVQEASKYDNWQARNEAFIDSIARETGDVLVATEEDALNMPVGKMFKVMLNSASVSGRAVYVYCRKVKANPSGRRPLYTETTSLYYCGSLITGDVFEGNFDGYTAVDQILSGDKNPTEFDAPRDFTVSGWLWTDPIQFMREGERWLMYFPWEGAYGESGKDNIPGYSVLTFDVDFVEIVEDED</sequence>
<proteinExistence type="inferred from homology"/>
<evidence type="ECO:0000313" key="7">
    <source>
        <dbReference type="EMBL" id="MBM6857177.1"/>
    </source>
</evidence>
<evidence type="ECO:0000256" key="4">
    <source>
        <dbReference type="RuleBase" id="RU003915"/>
    </source>
</evidence>
<keyword evidence="2 3" id="KW-0697">Rotamase</keyword>
<evidence type="ECO:0000313" key="8">
    <source>
        <dbReference type="Proteomes" id="UP000698924"/>
    </source>
</evidence>
<comment type="catalytic activity">
    <reaction evidence="1 3 4">
        <text>[protein]-peptidylproline (omega=180) = [protein]-peptidylproline (omega=0)</text>
        <dbReference type="Rhea" id="RHEA:16237"/>
        <dbReference type="Rhea" id="RHEA-COMP:10747"/>
        <dbReference type="Rhea" id="RHEA-COMP:10748"/>
        <dbReference type="ChEBI" id="CHEBI:83833"/>
        <dbReference type="ChEBI" id="CHEBI:83834"/>
        <dbReference type="EC" id="5.2.1.8"/>
    </reaction>
</comment>
<dbReference type="GO" id="GO:0003755">
    <property type="term" value="F:peptidyl-prolyl cis-trans isomerase activity"/>
    <property type="evidence" value="ECO:0007669"/>
    <property type="project" value="UniProtKB-UniRule"/>
</dbReference>
<feature type="chain" id="PRO_5041294978" description="Peptidyl-prolyl cis-trans isomerase" evidence="5">
    <location>
        <begin position="21"/>
        <end position="206"/>
    </location>
</feature>
<protein>
    <recommendedName>
        <fullName evidence="4">Peptidyl-prolyl cis-trans isomerase</fullName>
        <ecNumber evidence="4">5.2.1.8</ecNumber>
    </recommendedName>
</protein>
<dbReference type="SUPFAM" id="SSF54534">
    <property type="entry name" value="FKBP-like"/>
    <property type="match status" value="1"/>
</dbReference>
<accession>A0AA41DAC3</accession>
<gene>
    <name evidence="7" type="ORF">H6D15_06120</name>
</gene>
<dbReference type="EC" id="5.2.1.8" evidence="4"/>
<evidence type="ECO:0000256" key="5">
    <source>
        <dbReference type="SAM" id="SignalP"/>
    </source>
</evidence>
<feature type="signal peptide" evidence="5">
    <location>
        <begin position="1"/>
        <end position="20"/>
    </location>
</feature>
<organism evidence="7 8">
    <name type="scientific">Caecibacteroides pullorum</name>
    <dbReference type="NCBI Taxonomy" id="2725562"/>
    <lineage>
        <taxon>Bacteria</taxon>
        <taxon>Pseudomonadati</taxon>
        <taxon>Bacteroidota</taxon>
        <taxon>Bacteroidia</taxon>
        <taxon>Bacteroidales</taxon>
        <taxon>Bacteroidaceae</taxon>
        <taxon>Caecibacteroides</taxon>
    </lineage>
</organism>
<evidence type="ECO:0000259" key="6">
    <source>
        <dbReference type="PROSITE" id="PS50059"/>
    </source>
</evidence>
<keyword evidence="8" id="KW-1185">Reference proteome</keyword>
<keyword evidence="3 4" id="KW-0413">Isomerase</keyword>
<evidence type="ECO:0000256" key="2">
    <source>
        <dbReference type="ARBA" id="ARBA00023110"/>
    </source>
</evidence>
<dbReference type="AlphaFoldDB" id="A0AA41DAC3"/>
<dbReference type="PROSITE" id="PS50059">
    <property type="entry name" value="FKBP_PPIASE"/>
    <property type="match status" value="1"/>
</dbReference>
<comment type="caution">
    <text evidence="7">The sequence shown here is derived from an EMBL/GenBank/DDBJ whole genome shotgun (WGS) entry which is preliminary data.</text>
</comment>
<dbReference type="PROSITE" id="PS51257">
    <property type="entry name" value="PROKAR_LIPOPROTEIN"/>
    <property type="match status" value="1"/>
</dbReference>
<comment type="similarity">
    <text evidence="4">Belongs to the FKBP-type PPIase family.</text>
</comment>
<reference evidence="7 8" key="1">
    <citation type="journal article" date="2021" name="Sci. Rep.">
        <title>The distribution of antibiotic resistance genes in chicken gut microbiota commensals.</title>
        <authorList>
            <person name="Juricova H."/>
            <person name="Matiasovicova J."/>
            <person name="Kubasova T."/>
            <person name="Cejkova D."/>
            <person name="Rychlik I."/>
        </authorList>
    </citation>
    <scope>NUCLEOTIDE SEQUENCE [LARGE SCALE GENOMIC DNA]</scope>
    <source>
        <strain evidence="7 8">An421</strain>
    </source>
</reference>
<feature type="domain" description="PPIase FKBP-type" evidence="6">
    <location>
        <begin position="102"/>
        <end position="202"/>
    </location>
</feature>
<dbReference type="Pfam" id="PF00254">
    <property type="entry name" value="FKBP_C"/>
    <property type="match status" value="1"/>
</dbReference>
<dbReference type="EMBL" id="JACJMO010000006">
    <property type="protein sequence ID" value="MBM6857177.1"/>
    <property type="molecule type" value="Genomic_DNA"/>
</dbReference>
<evidence type="ECO:0000256" key="1">
    <source>
        <dbReference type="ARBA" id="ARBA00000971"/>
    </source>
</evidence>
<dbReference type="Gene3D" id="3.10.50.40">
    <property type="match status" value="1"/>
</dbReference>
<dbReference type="RefSeq" id="WP_204971450.1">
    <property type="nucleotide sequence ID" value="NZ_JAAZTS010000006.1"/>
</dbReference>